<evidence type="ECO:0000313" key="1">
    <source>
        <dbReference type="EMBL" id="MDT6977128.1"/>
    </source>
</evidence>
<dbReference type="Pfam" id="PF13148">
    <property type="entry name" value="DUF3987"/>
    <property type="match status" value="1"/>
</dbReference>
<reference evidence="2" key="1">
    <citation type="submission" date="2023-07" db="EMBL/GenBank/DDBJ databases">
        <title>A gut symbiont ubiquitin homologue binds and inactivates peptidyl-prolyl isomerase to mediate the interbacterial arms race in the human gut.</title>
        <authorList>
            <person name="Jiang K."/>
            <person name="Li W."/>
            <person name="Tong M."/>
            <person name="Xu J."/>
            <person name="Chen Z."/>
            <person name="Yang Y."/>
            <person name="Zang Y."/>
            <person name="Jiao X."/>
            <person name="Liu C."/>
            <person name="Lim B."/>
            <person name="Jiang X."/>
            <person name="Wang J."/>
            <person name="Wu D."/>
            <person name="Wang M."/>
            <person name="Liu S.-J."/>
            <person name="Shao F."/>
            <person name="Gao X."/>
        </authorList>
    </citation>
    <scope>NUCLEOTIDE SEQUENCE [LARGE SCALE GENOMIC DNA]</scope>
    <source>
        <strain evidence="2">GS077</strain>
    </source>
</reference>
<organism evidence="1 2">
    <name type="scientific">Bacteroides fragilis</name>
    <dbReference type="NCBI Taxonomy" id="817"/>
    <lineage>
        <taxon>Bacteria</taxon>
        <taxon>Pseudomonadati</taxon>
        <taxon>Bacteroidota</taxon>
        <taxon>Bacteroidia</taxon>
        <taxon>Bacteroidales</taxon>
        <taxon>Bacteroidaceae</taxon>
        <taxon>Bacteroides</taxon>
    </lineage>
</organism>
<gene>
    <name evidence="1" type="ORF">BFGS077_002406</name>
</gene>
<sequence length="273" mass="31130">MFDNLHLTNMLRSEVESVPETGLPLDAFPDKIQEIILNLARYENFNVEYTVSIILSAVATAVGNSCHIRIKGEWKTCPSIYMMLVGRPGLGKTPPLGFIYKPINEYDDRLHEKYELECDEYERAMSVGKHGNDGEGQLLKKPNFVTTVIYDSTPEAMMNIHQHNQRGITLVVDEILALFNSVKRYNSKNNLIEDLLTAYSGQPLKVIRKSESRPVLIKNPCVNVIGSVQTNMLQEVFRAEFLANGLLDRFLFVYPKKQEDIRMETGRKEYSPP</sequence>
<proteinExistence type="predicted"/>
<protein>
    <submittedName>
        <fullName evidence="1">DUF3987 domain-containing protein</fullName>
    </submittedName>
</protein>
<comment type="caution">
    <text evidence="1">The sequence shown here is derived from an EMBL/GenBank/DDBJ whole genome shotgun (WGS) entry which is preliminary data.</text>
</comment>
<dbReference type="InterPro" id="IPR025048">
    <property type="entry name" value="DUF3987"/>
</dbReference>
<name>A0ABD5FX86_BACFG</name>
<dbReference type="AlphaFoldDB" id="A0ABD5FX86"/>
<accession>A0ABD5FX86</accession>
<evidence type="ECO:0000313" key="2">
    <source>
        <dbReference type="Proteomes" id="UP001258434"/>
    </source>
</evidence>
<reference evidence="1 2" key="2">
    <citation type="submission" date="2023-08" db="EMBL/GenBank/DDBJ databases">
        <authorList>
            <person name="Du M."/>
            <person name="Liu C."/>
            <person name="Liu S.-J."/>
        </authorList>
    </citation>
    <scope>NUCLEOTIDE SEQUENCE [LARGE SCALE GENOMIC DNA]</scope>
    <source>
        <strain evidence="1 2">GS077</strain>
    </source>
</reference>
<dbReference type="Proteomes" id="UP001258434">
    <property type="component" value="Unassembled WGS sequence"/>
</dbReference>
<dbReference type="EMBL" id="JAVFHL010000001">
    <property type="protein sequence ID" value="MDT6977128.1"/>
    <property type="molecule type" value="Genomic_DNA"/>
</dbReference>